<comment type="caution">
    <text evidence="1">The sequence shown here is derived from an EMBL/GenBank/DDBJ whole genome shotgun (WGS) entry which is preliminary data.</text>
</comment>
<feature type="non-terminal residue" evidence="1">
    <location>
        <position position="1"/>
    </location>
</feature>
<organism evidence="1 2">
    <name type="scientific">Trifolium medium</name>
    <dbReference type="NCBI Taxonomy" id="97028"/>
    <lineage>
        <taxon>Eukaryota</taxon>
        <taxon>Viridiplantae</taxon>
        <taxon>Streptophyta</taxon>
        <taxon>Embryophyta</taxon>
        <taxon>Tracheophyta</taxon>
        <taxon>Spermatophyta</taxon>
        <taxon>Magnoliopsida</taxon>
        <taxon>eudicotyledons</taxon>
        <taxon>Gunneridae</taxon>
        <taxon>Pentapetalae</taxon>
        <taxon>rosids</taxon>
        <taxon>fabids</taxon>
        <taxon>Fabales</taxon>
        <taxon>Fabaceae</taxon>
        <taxon>Papilionoideae</taxon>
        <taxon>50 kb inversion clade</taxon>
        <taxon>NPAAA clade</taxon>
        <taxon>Hologalegina</taxon>
        <taxon>IRL clade</taxon>
        <taxon>Trifolieae</taxon>
        <taxon>Trifolium</taxon>
    </lineage>
</organism>
<sequence length="32" mass="3265">GKEMMGCAGVKSKHLGRVTTAVTKSSLKGKSS</sequence>
<name>A0A392TNY4_9FABA</name>
<evidence type="ECO:0000313" key="1">
    <source>
        <dbReference type="EMBL" id="MCI61856.1"/>
    </source>
</evidence>
<dbReference type="EMBL" id="LXQA010607749">
    <property type="protein sequence ID" value="MCI61856.1"/>
    <property type="molecule type" value="Genomic_DNA"/>
</dbReference>
<protein>
    <submittedName>
        <fullName evidence="1">Uncharacterized protein</fullName>
    </submittedName>
</protein>
<accession>A0A392TNY4</accession>
<reference evidence="1 2" key="1">
    <citation type="journal article" date="2018" name="Front. Plant Sci.">
        <title>Red Clover (Trifolium pratense) and Zigzag Clover (T. medium) - A Picture of Genomic Similarities and Differences.</title>
        <authorList>
            <person name="Dluhosova J."/>
            <person name="Istvanek J."/>
            <person name="Nedelnik J."/>
            <person name="Repkova J."/>
        </authorList>
    </citation>
    <scope>NUCLEOTIDE SEQUENCE [LARGE SCALE GENOMIC DNA]</scope>
    <source>
        <strain evidence="2">cv. 10/8</strain>
        <tissue evidence="1">Leaf</tissue>
    </source>
</reference>
<proteinExistence type="predicted"/>
<keyword evidence="2" id="KW-1185">Reference proteome</keyword>
<evidence type="ECO:0000313" key="2">
    <source>
        <dbReference type="Proteomes" id="UP000265520"/>
    </source>
</evidence>
<dbReference type="Proteomes" id="UP000265520">
    <property type="component" value="Unassembled WGS sequence"/>
</dbReference>
<dbReference type="AlphaFoldDB" id="A0A392TNY4"/>